<feature type="region of interest" description="Disordered" evidence="1">
    <location>
        <begin position="70"/>
        <end position="89"/>
    </location>
</feature>
<evidence type="ECO:0000256" key="1">
    <source>
        <dbReference type="SAM" id="MobiDB-lite"/>
    </source>
</evidence>
<accession>A0A3S8U2P3</accession>
<reference evidence="3 4" key="1">
    <citation type="submission" date="2018-12" db="EMBL/GenBank/DDBJ databases">
        <title>Complete genome sequencing of Tabrizicola sp. K13M18.</title>
        <authorList>
            <person name="Bae J.-W."/>
        </authorList>
    </citation>
    <scope>NUCLEOTIDE SEQUENCE [LARGE SCALE GENOMIC DNA]</scope>
    <source>
        <strain evidence="3 4">K13M18</strain>
    </source>
</reference>
<sequence>MGPDFGLGIGRDTADNDPPRPRPTLFVRGMEIAGLALVAYGLSDFSIVLIVAGAALILGSYALYRRRHGRPGSGATGGSAFDSGEDGAD</sequence>
<evidence type="ECO:0000313" key="4">
    <source>
        <dbReference type="Proteomes" id="UP000282002"/>
    </source>
</evidence>
<dbReference type="OrthoDB" id="10009947at2"/>
<dbReference type="KEGG" id="taw:EI545_02660"/>
<proteinExistence type="predicted"/>
<dbReference type="AlphaFoldDB" id="A0A3S8U2P3"/>
<feature type="region of interest" description="Disordered" evidence="1">
    <location>
        <begin position="1"/>
        <end position="22"/>
    </location>
</feature>
<keyword evidence="2" id="KW-0812">Transmembrane</keyword>
<feature type="transmembrane region" description="Helical" evidence="2">
    <location>
        <begin position="45"/>
        <end position="64"/>
    </location>
</feature>
<dbReference type="RefSeq" id="WP_125324036.1">
    <property type="nucleotide sequence ID" value="NZ_CP034328.1"/>
</dbReference>
<dbReference type="Proteomes" id="UP000282002">
    <property type="component" value="Chromosome"/>
</dbReference>
<keyword evidence="2" id="KW-0472">Membrane</keyword>
<evidence type="ECO:0000313" key="3">
    <source>
        <dbReference type="EMBL" id="AZL57835.1"/>
    </source>
</evidence>
<keyword evidence="2" id="KW-1133">Transmembrane helix</keyword>
<evidence type="ECO:0000256" key="2">
    <source>
        <dbReference type="SAM" id="Phobius"/>
    </source>
</evidence>
<keyword evidence="4" id="KW-1185">Reference proteome</keyword>
<gene>
    <name evidence="3" type="ORF">EI545_02660</name>
</gene>
<organism evidence="3 4">
    <name type="scientific">Tabrizicola piscis</name>
    <dbReference type="NCBI Taxonomy" id="2494374"/>
    <lineage>
        <taxon>Bacteria</taxon>
        <taxon>Pseudomonadati</taxon>
        <taxon>Pseudomonadota</taxon>
        <taxon>Alphaproteobacteria</taxon>
        <taxon>Rhodobacterales</taxon>
        <taxon>Paracoccaceae</taxon>
        <taxon>Tabrizicola</taxon>
    </lineage>
</organism>
<name>A0A3S8U2P3_9RHOB</name>
<dbReference type="EMBL" id="CP034328">
    <property type="protein sequence ID" value="AZL57835.1"/>
    <property type="molecule type" value="Genomic_DNA"/>
</dbReference>
<protein>
    <submittedName>
        <fullName evidence="3">Uncharacterized protein</fullName>
    </submittedName>
</protein>